<dbReference type="PANTHER" id="PTHR11266">
    <property type="entry name" value="PEROXISOMAL MEMBRANE PROTEIN 2, PXMP2 MPV17"/>
    <property type="match status" value="1"/>
</dbReference>
<dbReference type="Proteomes" id="UP000887565">
    <property type="component" value="Unplaced"/>
</dbReference>
<keyword evidence="5 7" id="KW-0472">Membrane</keyword>
<evidence type="ECO:0000256" key="1">
    <source>
        <dbReference type="ARBA" id="ARBA00004141"/>
    </source>
</evidence>
<organism evidence="8 9">
    <name type="scientific">Romanomermis culicivorax</name>
    <name type="common">Nematode worm</name>
    <dbReference type="NCBI Taxonomy" id="13658"/>
    <lineage>
        <taxon>Eukaryota</taxon>
        <taxon>Metazoa</taxon>
        <taxon>Ecdysozoa</taxon>
        <taxon>Nematoda</taxon>
        <taxon>Enoplea</taxon>
        <taxon>Dorylaimia</taxon>
        <taxon>Mermithida</taxon>
        <taxon>Mermithoidea</taxon>
        <taxon>Mermithidae</taxon>
        <taxon>Romanomermis</taxon>
    </lineage>
</organism>
<dbReference type="GO" id="GO:0005739">
    <property type="term" value="C:mitochondrion"/>
    <property type="evidence" value="ECO:0007669"/>
    <property type="project" value="TreeGrafter"/>
</dbReference>
<dbReference type="GO" id="GO:0015267">
    <property type="term" value="F:channel activity"/>
    <property type="evidence" value="ECO:0007669"/>
    <property type="project" value="TreeGrafter"/>
</dbReference>
<name>A0A915JG59_ROMCU</name>
<evidence type="ECO:0000256" key="7">
    <source>
        <dbReference type="RuleBase" id="RU363053"/>
    </source>
</evidence>
<proteinExistence type="inferred from homology"/>
<dbReference type="OMA" id="IALMWNT"/>
<dbReference type="Pfam" id="PF04117">
    <property type="entry name" value="Mpv17_PMP22"/>
    <property type="match status" value="1"/>
</dbReference>
<sequence length="73" mass="8639">MEGNDIRLAVQRCRNDFLEIFIAGLMIWPLAQCINFRFIPLRHRLIFNQSIALMWNTYLAWKTNQPKEVNTGS</sequence>
<keyword evidence="8" id="KW-1185">Reference proteome</keyword>
<comment type="subcellular location">
    <subcellularLocation>
        <location evidence="1">Membrane</location>
        <topology evidence="1">Multi-pass membrane protein</topology>
    </subcellularLocation>
</comment>
<evidence type="ECO:0000256" key="6">
    <source>
        <dbReference type="ARBA" id="ARBA00049743"/>
    </source>
</evidence>
<comment type="similarity">
    <text evidence="2 7">Belongs to the peroxisomal membrane protein PXMP2/4 family.</text>
</comment>
<evidence type="ECO:0000313" key="8">
    <source>
        <dbReference type="Proteomes" id="UP000887565"/>
    </source>
</evidence>
<accession>A0A915JG59</accession>
<dbReference type="InterPro" id="IPR007248">
    <property type="entry name" value="Mpv17_PMP22"/>
</dbReference>
<comment type="caution">
    <text evidence="7">Lacks conserved residue(s) required for the propagation of feature annotation.</text>
</comment>
<dbReference type="PANTHER" id="PTHR11266:SF17">
    <property type="entry name" value="PROTEIN MPV17"/>
    <property type="match status" value="1"/>
</dbReference>
<evidence type="ECO:0000256" key="2">
    <source>
        <dbReference type="ARBA" id="ARBA00006824"/>
    </source>
</evidence>
<dbReference type="GO" id="GO:0016020">
    <property type="term" value="C:membrane"/>
    <property type="evidence" value="ECO:0007669"/>
    <property type="project" value="UniProtKB-SubCell"/>
</dbReference>
<keyword evidence="3 7" id="KW-0812">Transmembrane</keyword>
<evidence type="ECO:0000256" key="5">
    <source>
        <dbReference type="ARBA" id="ARBA00023136"/>
    </source>
</evidence>
<dbReference type="AlphaFoldDB" id="A0A915JG59"/>
<dbReference type="GO" id="GO:1901858">
    <property type="term" value="P:regulation of mitochondrial DNA metabolic process"/>
    <property type="evidence" value="ECO:0007669"/>
    <property type="project" value="TreeGrafter"/>
</dbReference>
<dbReference type="WBParaSite" id="nRc.2.0.1.t24551-RA">
    <property type="protein sequence ID" value="nRc.2.0.1.t24551-RA"/>
    <property type="gene ID" value="nRc.2.0.1.g24551"/>
</dbReference>
<feature type="transmembrane region" description="Helical" evidence="7">
    <location>
        <begin position="20"/>
        <end position="39"/>
    </location>
</feature>
<evidence type="ECO:0000256" key="4">
    <source>
        <dbReference type="ARBA" id="ARBA00022989"/>
    </source>
</evidence>
<reference evidence="9" key="1">
    <citation type="submission" date="2022-11" db="UniProtKB">
        <authorList>
            <consortium name="WormBaseParasite"/>
        </authorList>
    </citation>
    <scope>IDENTIFICATION</scope>
</reference>
<protein>
    <recommendedName>
        <fullName evidence="6">Mitochondrial inner membrane protein Mpv17</fullName>
    </recommendedName>
</protein>
<evidence type="ECO:0000256" key="3">
    <source>
        <dbReference type="ARBA" id="ARBA00022692"/>
    </source>
</evidence>
<evidence type="ECO:0000313" key="9">
    <source>
        <dbReference type="WBParaSite" id="nRc.2.0.1.t24551-RA"/>
    </source>
</evidence>
<keyword evidence="4 7" id="KW-1133">Transmembrane helix</keyword>